<feature type="domain" description="AMP-binding enzyme C-terminal" evidence="3">
    <location>
        <begin position="522"/>
        <end position="600"/>
    </location>
</feature>
<dbReference type="Gene3D" id="3.40.50.12780">
    <property type="entry name" value="N-terminal domain of ligase-like"/>
    <property type="match status" value="1"/>
</dbReference>
<sequence>MSVAPPVDGAYAALHAASLTDREGFWLKAAAAIDWDVAPTRAFDAEQGVYGRWFPDARLNVCRNAVDRHAEGGRADQAAIIHDSPVTGTRRTITYGALRDEVAVLAGLLTNLGVTKGDRVVIYMPMVPEALFGMLACARIGAIHSVVFGGFAANELAARIEDAAPKVILAASCGIEPARTVAYKPLLDAAIERSSHKPDACLILQRPQAEASLIEGRDRDWAQSVARARAAGRRADPVPVAATDPLYILYTSGTTGRPKGVVRDSGGYCVALEWSMANLYGVAPGEVYFCASDIGWVVGHSYIVYAPLLHGCTTVLYEGKPVGTPDAGAFWRVAAEHGVCTLFTAPTALRAIKKEDPRAEQIGGYDLSTFRALFLAGERADPDSVAWAERALERPVIDHWWQTETGWAIAGNPIGIERLPVKYGSTAKPMPGYDLHVLDESGRPVPPGTMGTIALKLPLPPGCLPTLWGSDARFRQSYLSTFPSFYDTSDAGVVDADGYVTVLGRTDDIINVAGHRLSTGGMEAVLASHPDVAECAVIGIRDSLKGEAPCGFVVLKAGVAKDPETIERELVARIREEIGPVAAFKLALTVGRLPKTRSGKILRGTMKRIADGEAFSMPPTIEDPTALEEIGDSLKARGIGG</sequence>
<feature type="domain" description="AMP-dependent synthetase/ligase" evidence="2">
    <location>
        <begin position="70"/>
        <end position="456"/>
    </location>
</feature>
<dbReference type="InterPro" id="IPR045851">
    <property type="entry name" value="AMP-bd_C_sf"/>
</dbReference>
<evidence type="ECO:0000313" key="6">
    <source>
        <dbReference type="Proteomes" id="UP001055039"/>
    </source>
</evidence>
<name>A0ABQ4UFR2_9HYPH</name>
<accession>A0ABQ4UFR2</accession>
<dbReference type="PANTHER" id="PTHR43347">
    <property type="entry name" value="ACYL-COA SYNTHETASE"/>
    <property type="match status" value="1"/>
</dbReference>
<dbReference type="InterPro" id="IPR025110">
    <property type="entry name" value="AMP-bd_C"/>
</dbReference>
<dbReference type="EMBL" id="BPRC01000008">
    <property type="protein sequence ID" value="GJE65526.1"/>
    <property type="molecule type" value="Genomic_DNA"/>
</dbReference>
<gene>
    <name evidence="5" type="primary">acsA_2</name>
    <name evidence="5" type="ORF">LNAOJCKE_2737</name>
</gene>
<keyword evidence="6" id="KW-1185">Reference proteome</keyword>
<dbReference type="Pfam" id="PF16177">
    <property type="entry name" value="ACAS_N"/>
    <property type="match status" value="1"/>
</dbReference>
<evidence type="ECO:0000259" key="3">
    <source>
        <dbReference type="Pfam" id="PF13193"/>
    </source>
</evidence>
<dbReference type="RefSeq" id="WP_238224904.1">
    <property type="nucleotide sequence ID" value="NZ_BAAADH010000044.1"/>
</dbReference>
<dbReference type="Pfam" id="PF13193">
    <property type="entry name" value="AMP-binding_C"/>
    <property type="match status" value="1"/>
</dbReference>
<evidence type="ECO:0000259" key="2">
    <source>
        <dbReference type="Pfam" id="PF00501"/>
    </source>
</evidence>
<reference evidence="5" key="1">
    <citation type="journal article" date="2021" name="Front. Microbiol.">
        <title>Comprehensive Comparative Genomics and Phenotyping of Methylobacterium Species.</title>
        <authorList>
            <person name="Alessa O."/>
            <person name="Ogura Y."/>
            <person name="Fujitani Y."/>
            <person name="Takami H."/>
            <person name="Hayashi T."/>
            <person name="Sahin N."/>
            <person name="Tani A."/>
        </authorList>
    </citation>
    <scope>NUCLEOTIDE SEQUENCE</scope>
    <source>
        <strain evidence="5">NBRC 15686</strain>
    </source>
</reference>
<proteinExistence type="inferred from homology"/>
<dbReference type="Proteomes" id="UP001055039">
    <property type="component" value="Unassembled WGS sequence"/>
</dbReference>
<dbReference type="PANTHER" id="PTHR43347:SF3">
    <property type="entry name" value="ACYL-COA SYNTHETASE SHORT-CHAIN FAMILY MEMBER 3, MITOCHONDRIAL"/>
    <property type="match status" value="1"/>
</dbReference>
<dbReference type="Gene3D" id="3.30.300.30">
    <property type="match status" value="1"/>
</dbReference>
<evidence type="ECO:0000256" key="1">
    <source>
        <dbReference type="ARBA" id="ARBA00006432"/>
    </source>
</evidence>
<dbReference type="InterPro" id="IPR032387">
    <property type="entry name" value="ACAS_N"/>
</dbReference>
<dbReference type="PROSITE" id="PS00455">
    <property type="entry name" value="AMP_BINDING"/>
    <property type="match status" value="1"/>
</dbReference>
<dbReference type="SUPFAM" id="SSF56801">
    <property type="entry name" value="Acetyl-CoA synthetase-like"/>
    <property type="match status" value="1"/>
</dbReference>
<organism evidence="5 6">
    <name type="scientific">Methylorubrum aminovorans</name>
    <dbReference type="NCBI Taxonomy" id="269069"/>
    <lineage>
        <taxon>Bacteria</taxon>
        <taxon>Pseudomonadati</taxon>
        <taxon>Pseudomonadota</taxon>
        <taxon>Alphaproteobacteria</taxon>
        <taxon>Hyphomicrobiales</taxon>
        <taxon>Methylobacteriaceae</taxon>
        <taxon>Methylorubrum</taxon>
    </lineage>
</organism>
<dbReference type="Pfam" id="PF00501">
    <property type="entry name" value="AMP-binding"/>
    <property type="match status" value="1"/>
</dbReference>
<feature type="domain" description="Acetyl-coenzyme A synthetase N-terminal" evidence="4">
    <location>
        <begin position="11"/>
        <end position="65"/>
    </location>
</feature>
<reference evidence="5" key="2">
    <citation type="submission" date="2021-08" db="EMBL/GenBank/DDBJ databases">
        <authorList>
            <person name="Tani A."/>
            <person name="Ola A."/>
            <person name="Ogura Y."/>
            <person name="Katsura K."/>
            <person name="Hayashi T."/>
        </authorList>
    </citation>
    <scope>NUCLEOTIDE SEQUENCE</scope>
    <source>
        <strain evidence="5">NBRC 15686</strain>
    </source>
</reference>
<dbReference type="InterPro" id="IPR020845">
    <property type="entry name" value="AMP-binding_CS"/>
</dbReference>
<comment type="similarity">
    <text evidence="1">Belongs to the ATP-dependent AMP-binding enzyme family.</text>
</comment>
<dbReference type="InterPro" id="IPR042099">
    <property type="entry name" value="ANL_N_sf"/>
</dbReference>
<dbReference type="InterPro" id="IPR000873">
    <property type="entry name" value="AMP-dep_synth/lig_dom"/>
</dbReference>
<evidence type="ECO:0000313" key="5">
    <source>
        <dbReference type="EMBL" id="GJE65526.1"/>
    </source>
</evidence>
<protein>
    <submittedName>
        <fullName evidence="5">Acetyl-coenzyme A synthetase</fullName>
    </submittedName>
</protein>
<comment type="caution">
    <text evidence="5">The sequence shown here is derived from an EMBL/GenBank/DDBJ whole genome shotgun (WGS) entry which is preliminary data.</text>
</comment>
<evidence type="ECO:0000259" key="4">
    <source>
        <dbReference type="Pfam" id="PF16177"/>
    </source>
</evidence>
<dbReference type="CDD" id="cd05967">
    <property type="entry name" value="PrpE"/>
    <property type="match status" value="1"/>
</dbReference>